<dbReference type="STRING" id="64571.A0A1Y2GWV9"/>
<feature type="compositionally biased region" description="Low complexity" evidence="8">
    <location>
        <begin position="246"/>
        <end position="257"/>
    </location>
</feature>
<accession>A0A1Y2GWV9</accession>
<feature type="region of interest" description="Disordered" evidence="8">
    <location>
        <begin position="126"/>
        <end position="153"/>
    </location>
</feature>
<proteinExistence type="inferred from homology"/>
<comment type="subcellular location">
    <subcellularLocation>
        <location evidence="1 7">Nucleus</location>
    </subcellularLocation>
</comment>
<dbReference type="Pfam" id="PF02045">
    <property type="entry name" value="CBFB_NFYA"/>
    <property type="match status" value="1"/>
</dbReference>
<dbReference type="Proteomes" id="UP000193648">
    <property type="component" value="Unassembled WGS sequence"/>
</dbReference>
<evidence type="ECO:0000256" key="6">
    <source>
        <dbReference type="ARBA" id="ARBA00023242"/>
    </source>
</evidence>
<keyword evidence="2 7" id="KW-0805">Transcription regulation</keyword>
<sequence length="257" mass="29016">MTGTDLQPTVQADEEPLYVNAKQYHRILKRRAARAKLEELNRIAKIRKPYLHESRHKHAMRRPRGPGGRFLTSSEIAEMDRLQLLFEAQGGVGTLGGDMHLAHNNYTSEQKQAFIQQQIQIQRQQQQQNQNQTQTQTQNQTQNHDASQQQPASISMPLQHHSGLQMHTGAMTQQQQSQQFQQAQNHQRFQYATTGNPPLYDPSNIVKTEPYDGHPHLQSYHPESSTNEASSGDDNTANNNNGQGKTSSANDNTNSSS</sequence>
<keyword evidence="5 7" id="KW-0804">Transcription</keyword>
<feature type="compositionally biased region" description="Low complexity" evidence="8">
    <location>
        <begin position="126"/>
        <end position="143"/>
    </location>
</feature>
<name>A0A1Y2GWV9_9FUNG</name>
<comment type="function">
    <text evidence="7">Component of the sequence-specific heterotrimeric transcription factor (NF-Y) which specifically recognizes a 5'-CCAAT-3' box motif found in the promoters of its target genes.</text>
</comment>
<keyword evidence="6 7" id="KW-0539">Nucleus</keyword>
<comment type="similarity">
    <text evidence="7">Belongs to the NFYA/HAP2 subunit family.</text>
</comment>
<evidence type="ECO:0000313" key="10">
    <source>
        <dbReference type="Proteomes" id="UP000193648"/>
    </source>
</evidence>
<protein>
    <recommendedName>
        <fullName evidence="7">Transcriptional activator HAP2</fullName>
    </recommendedName>
</protein>
<evidence type="ECO:0000313" key="9">
    <source>
        <dbReference type="EMBL" id="ORZ26759.1"/>
    </source>
</evidence>
<dbReference type="InterPro" id="IPR001289">
    <property type="entry name" value="NFYA"/>
</dbReference>
<evidence type="ECO:0000256" key="5">
    <source>
        <dbReference type="ARBA" id="ARBA00023163"/>
    </source>
</evidence>
<dbReference type="GO" id="GO:0003700">
    <property type="term" value="F:DNA-binding transcription factor activity"/>
    <property type="evidence" value="ECO:0007669"/>
    <property type="project" value="UniProtKB-UniRule"/>
</dbReference>
<comment type="caution">
    <text evidence="9">The sequence shown here is derived from an EMBL/GenBank/DDBJ whole genome shotgun (WGS) entry which is preliminary data.</text>
</comment>
<dbReference type="PRINTS" id="PR00616">
    <property type="entry name" value="CCAATSUBUNTB"/>
</dbReference>
<dbReference type="Gene3D" id="6.10.250.2430">
    <property type="match status" value="1"/>
</dbReference>
<dbReference type="AlphaFoldDB" id="A0A1Y2GWV9"/>
<dbReference type="EMBL" id="MCFF01000006">
    <property type="protein sequence ID" value="ORZ26759.1"/>
    <property type="molecule type" value="Genomic_DNA"/>
</dbReference>
<gene>
    <name evidence="9" type="ORF">BCR41DRAFT_368289</name>
</gene>
<keyword evidence="10" id="KW-1185">Reference proteome</keyword>
<feature type="compositionally biased region" description="Polar residues" evidence="8">
    <location>
        <begin position="144"/>
        <end position="153"/>
    </location>
</feature>
<dbReference type="GeneID" id="33568212"/>
<evidence type="ECO:0000256" key="2">
    <source>
        <dbReference type="ARBA" id="ARBA00023015"/>
    </source>
</evidence>
<dbReference type="GO" id="GO:0003677">
    <property type="term" value="F:DNA binding"/>
    <property type="evidence" value="ECO:0007669"/>
    <property type="project" value="UniProtKB-KW"/>
</dbReference>
<dbReference type="PROSITE" id="PS51152">
    <property type="entry name" value="NFYA_HAP2_2"/>
    <property type="match status" value="1"/>
</dbReference>
<dbReference type="InParanoid" id="A0A1Y2GWV9"/>
<dbReference type="PANTHER" id="PTHR12632">
    <property type="entry name" value="TRANSCRIPTION FACTOR NF-Y ALPHA-RELATED"/>
    <property type="match status" value="1"/>
</dbReference>
<keyword evidence="3 7" id="KW-0238">DNA-binding</keyword>
<organism evidence="9 10">
    <name type="scientific">Lobosporangium transversale</name>
    <dbReference type="NCBI Taxonomy" id="64571"/>
    <lineage>
        <taxon>Eukaryota</taxon>
        <taxon>Fungi</taxon>
        <taxon>Fungi incertae sedis</taxon>
        <taxon>Mucoromycota</taxon>
        <taxon>Mortierellomycotina</taxon>
        <taxon>Mortierellomycetes</taxon>
        <taxon>Mortierellales</taxon>
        <taxon>Mortierellaceae</taxon>
        <taxon>Lobosporangium</taxon>
    </lineage>
</organism>
<dbReference type="GO" id="GO:0016602">
    <property type="term" value="C:CCAAT-binding factor complex"/>
    <property type="evidence" value="ECO:0007669"/>
    <property type="project" value="InterPro"/>
</dbReference>
<evidence type="ECO:0000256" key="8">
    <source>
        <dbReference type="SAM" id="MobiDB-lite"/>
    </source>
</evidence>
<evidence type="ECO:0000256" key="1">
    <source>
        <dbReference type="ARBA" id="ARBA00004123"/>
    </source>
</evidence>
<comment type="subunit">
    <text evidence="7">Heterotrimer.</text>
</comment>
<evidence type="ECO:0000256" key="3">
    <source>
        <dbReference type="ARBA" id="ARBA00023125"/>
    </source>
</evidence>
<dbReference type="RefSeq" id="XP_021884522.1">
    <property type="nucleotide sequence ID" value="XM_022026369.1"/>
</dbReference>
<dbReference type="PROSITE" id="PS00686">
    <property type="entry name" value="NFYA_HAP2_1"/>
    <property type="match status" value="1"/>
</dbReference>
<keyword evidence="4" id="KW-0010">Activator</keyword>
<dbReference type="OrthoDB" id="2445298at2759"/>
<dbReference type="SMART" id="SM00521">
    <property type="entry name" value="CBF"/>
    <property type="match status" value="1"/>
</dbReference>
<evidence type="ECO:0000256" key="7">
    <source>
        <dbReference type="RuleBase" id="RU367155"/>
    </source>
</evidence>
<reference evidence="9 10" key="1">
    <citation type="submission" date="2016-07" db="EMBL/GenBank/DDBJ databases">
        <title>Pervasive Adenine N6-methylation of Active Genes in Fungi.</title>
        <authorList>
            <consortium name="DOE Joint Genome Institute"/>
            <person name="Mondo S.J."/>
            <person name="Dannebaum R.O."/>
            <person name="Kuo R.C."/>
            <person name="Labutti K."/>
            <person name="Haridas S."/>
            <person name="Kuo A."/>
            <person name="Salamov A."/>
            <person name="Ahrendt S.R."/>
            <person name="Lipzen A."/>
            <person name="Sullivan W."/>
            <person name="Andreopoulos W.B."/>
            <person name="Clum A."/>
            <person name="Lindquist E."/>
            <person name="Daum C."/>
            <person name="Ramamoorthy G.K."/>
            <person name="Gryganskyi A."/>
            <person name="Culley D."/>
            <person name="Magnuson J.K."/>
            <person name="James T.Y."/>
            <person name="O'Malley M.A."/>
            <person name="Stajich J.E."/>
            <person name="Spatafora J.W."/>
            <person name="Visel A."/>
            <person name="Grigoriev I.V."/>
        </authorList>
    </citation>
    <scope>NUCLEOTIDE SEQUENCE [LARGE SCALE GENOMIC DNA]</scope>
    <source>
        <strain evidence="9 10">NRRL 3116</strain>
    </source>
</reference>
<dbReference type="InterPro" id="IPR018362">
    <property type="entry name" value="CCAAT-binding_factor_CS"/>
</dbReference>
<feature type="region of interest" description="Disordered" evidence="8">
    <location>
        <begin position="192"/>
        <end position="257"/>
    </location>
</feature>
<feature type="compositionally biased region" description="Polar residues" evidence="8">
    <location>
        <begin position="221"/>
        <end position="245"/>
    </location>
</feature>
<evidence type="ECO:0000256" key="4">
    <source>
        <dbReference type="ARBA" id="ARBA00023159"/>
    </source>
</evidence>